<accession>A0AAD4L774</accession>
<protein>
    <submittedName>
        <fullName evidence="1">Uncharacterized protein</fullName>
    </submittedName>
</protein>
<keyword evidence="2" id="KW-1185">Reference proteome</keyword>
<dbReference type="AlphaFoldDB" id="A0AAD4L774"/>
<dbReference type="Proteomes" id="UP001201163">
    <property type="component" value="Unassembled WGS sequence"/>
</dbReference>
<comment type="caution">
    <text evidence="1">The sequence shown here is derived from an EMBL/GenBank/DDBJ whole genome shotgun (WGS) entry which is preliminary data.</text>
</comment>
<evidence type="ECO:0000313" key="2">
    <source>
        <dbReference type="Proteomes" id="UP001201163"/>
    </source>
</evidence>
<reference evidence="1" key="1">
    <citation type="submission" date="2022-01" db="EMBL/GenBank/DDBJ databases">
        <title>Comparative genomics reveals a dynamic genome evolution in the ectomycorrhizal milk-cap (Lactarius) mushrooms.</title>
        <authorList>
            <consortium name="DOE Joint Genome Institute"/>
            <person name="Lebreton A."/>
            <person name="Tang N."/>
            <person name="Kuo A."/>
            <person name="LaButti K."/>
            <person name="Drula E."/>
            <person name="Barry K."/>
            <person name="Clum A."/>
            <person name="Lipzen A."/>
            <person name="Mousain D."/>
            <person name="Ng V."/>
            <person name="Wang R."/>
            <person name="Wang X."/>
            <person name="Dai Y."/>
            <person name="Henrissat B."/>
            <person name="Grigoriev I.V."/>
            <person name="Guerin-Laguette A."/>
            <person name="Yu F."/>
            <person name="Martin F.M."/>
        </authorList>
    </citation>
    <scope>NUCLEOTIDE SEQUENCE</scope>
    <source>
        <strain evidence="1">QP</strain>
    </source>
</reference>
<sequence length="151" mass="17493">TLRRHAAVLHSCRYRKWCDANNFNSMLPEDTRQRKEAALDRSLQTQQTVLSDHFDPPGPEVIPYSDRAFEAAAIEWLVHTNQPIQTFKNPMFKTMLDIASRASKGITLPSPKKTRTRIIHMFKQKMYLLRDRLNVSFVVSLVRTESLISAH</sequence>
<proteinExistence type="predicted"/>
<dbReference type="EMBL" id="JAKELL010000123">
    <property type="protein sequence ID" value="KAH8981070.1"/>
    <property type="molecule type" value="Genomic_DNA"/>
</dbReference>
<organism evidence="1 2">
    <name type="scientific">Lactarius akahatsu</name>
    <dbReference type="NCBI Taxonomy" id="416441"/>
    <lineage>
        <taxon>Eukaryota</taxon>
        <taxon>Fungi</taxon>
        <taxon>Dikarya</taxon>
        <taxon>Basidiomycota</taxon>
        <taxon>Agaricomycotina</taxon>
        <taxon>Agaricomycetes</taxon>
        <taxon>Russulales</taxon>
        <taxon>Russulaceae</taxon>
        <taxon>Lactarius</taxon>
    </lineage>
</organism>
<feature type="non-terminal residue" evidence="1">
    <location>
        <position position="1"/>
    </location>
</feature>
<evidence type="ECO:0000313" key="1">
    <source>
        <dbReference type="EMBL" id="KAH8981070.1"/>
    </source>
</evidence>
<name>A0AAD4L774_9AGAM</name>
<gene>
    <name evidence="1" type="ORF">EDB92DRAFT_1805398</name>
</gene>